<dbReference type="EMBL" id="JANPWB010000013">
    <property type="protein sequence ID" value="KAJ1104938.1"/>
    <property type="molecule type" value="Genomic_DNA"/>
</dbReference>
<organism evidence="1 2">
    <name type="scientific">Pleurodeles waltl</name>
    <name type="common">Iberian ribbed newt</name>
    <dbReference type="NCBI Taxonomy" id="8319"/>
    <lineage>
        <taxon>Eukaryota</taxon>
        <taxon>Metazoa</taxon>
        <taxon>Chordata</taxon>
        <taxon>Craniata</taxon>
        <taxon>Vertebrata</taxon>
        <taxon>Euteleostomi</taxon>
        <taxon>Amphibia</taxon>
        <taxon>Batrachia</taxon>
        <taxon>Caudata</taxon>
        <taxon>Salamandroidea</taxon>
        <taxon>Salamandridae</taxon>
        <taxon>Pleurodelinae</taxon>
        <taxon>Pleurodeles</taxon>
    </lineage>
</organism>
<name>A0AAV7MVF2_PLEWA</name>
<comment type="caution">
    <text evidence="1">The sequence shown here is derived from an EMBL/GenBank/DDBJ whole genome shotgun (WGS) entry which is preliminary data.</text>
</comment>
<sequence>MKNTFHSYRRSTCWPERSRISVPLEASLHSDPQGPRGLRTCCLGPNQYRKVTSVSSCSKLSRAAALLQIHAGDSVMSPRTSRQCVFPLVGTYLGGRAPVCRGNSDVVRP</sequence>
<evidence type="ECO:0000313" key="1">
    <source>
        <dbReference type="EMBL" id="KAJ1104938.1"/>
    </source>
</evidence>
<proteinExistence type="predicted"/>
<evidence type="ECO:0000313" key="2">
    <source>
        <dbReference type="Proteomes" id="UP001066276"/>
    </source>
</evidence>
<accession>A0AAV7MVF2</accession>
<dbReference type="AlphaFoldDB" id="A0AAV7MVF2"/>
<dbReference type="Proteomes" id="UP001066276">
    <property type="component" value="Chromosome 9"/>
</dbReference>
<reference evidence="1" key="1">
    <citation type="journal article" date="2022" name="bioRxiv">
        <title>Sequencing and chromosome-scale assembly of the giantPleurodeles waltlgenome.</title>
        <authorList>
            <person name="Brown T."/>
            <person name="Elewa A."/>
            <person name="Iarovenko S."/>
            <person name="Subramanian E."/>
            <person name="Araus A.J."/>
            <person name="Petzold A."/>
            <person name="Susuki M."/>
            <person name="Suzuki K.-i.T."/>
            <person name="Hayashi T."/>
            <person name="Toyoda A."/>
            <person name="Oliveira C."/>
            <person name="Osipova E."/>
            <person name="Leigh N.D."/>
            <person name="Simon A."/>
            <person name="Yun M.H."/>
        </authorList>
    </citation>
    <scope>NUCLEOTIDE SEQUENCE</scope>
    <source>
        <strain evidence="1">20211129_DDA</strain>
        <tissue evidence="1">Liver</tissue>
    </source>
</reference>
<keyword evidence="2" id="KW-1185">Reference proteome</keyword>
<gene>
    <name evidence="1" type="ORF">NDU88_002346</name>
</gene>
<protein>
    <submittedName>
        <fullName evidence="1">Uncharacterized protein</fullName>
    </submittedName>
</protein>